<feature type="region of interest" description="Disordered" evidence="1">
    <location>
        <begin position="23"/>
        <end position="69"/>
    </location>
</feature>
<name>A0A813IWX3_POLGL</name>
<dbReference type="AlphaFoldDB" id="A0A813IWX3"/>
<dbReference type="Proteomes" id="UP000626109">
    <property type="component" value="Unassembled WGS sequence"/>
</dbReference>
<accession>A0A813IWX3</accession>
<evidence type="ECO:0000313" key="2">
    <source>
        <dbReference type="EMBL" id="CAE8656780.1"/>
    </source>
</evidence>
<reference evidence="2" key="1">
    <citation type="submission" date="2021-02" db="EMBL/GenBank/DDBJ databases">
        <authorList>
            <person name="Dougan E. K."/>
            <person name="Rhodes N."/>
            <person name="Thang M."/>
            <person name="Chan C."/>
        </authorList>
    </citation>
    <scope>NUCLEOTIDE SEQUENCE</scope>
</reference>
<evidence type="ECO:0000256" key="1">
    <source>
        <dbReference type="SAM" id="MobiDB-lite"/>
    </source>
</evidence>
<comment type="caution">
    <text evidence="2">The sequence shown here is derived from an EMBL/GenBank/DDBJ whole genome shotgun (WGS) entry which is preliminary data.</text>
</comment>
<protein>
    <submittedName>
        <fullName evidence="2">Uncharacterized protein</fullName>
    </submittedName>
</protein>
<feature type="compositionally biased region" description="Low complexity" evidence="1">
    <location>
        <begin position="58"/>
        <end position="67"/>
    </location>
</feature>
<sequence length="98" mass="11035">MNGLSDTQQWHKHLRTLARIVSQQQPDQQWHLCTKTAPTASGETTTTSSNKNKKQNKKQPQPQQQQQRLTASCVLTPALLCLSPLQMNNNQKLSTANK</sequence>
<evidence type="ECO:0000313" key="3">
    <source>
        <dbReference type="Proteomes" id="UP000626109"/>
    </source>
</evidence>
<proteinExistence type="predicted"/>
<feature type="compositionally biased region" description="Low complexity" evidence="1">
    <location>
        <begin position="34"/>
        <end position="50"/>
    </location>
</feature>
<gene>
    <name evidence="2" type="ORF">PGLA2088_LOCUS12368</name>
</gene>
<dbReference type="EMBL" id="CAJNNW010014569">
    <property type="protein sequence ID" value="CAE8656780.1"/>
    <property type="molecule type" value="Genomic_DNA"/>
</dbReference>
<organism evidence="2 3">
    <name type="scientific">Polarella glacialis</name>
    <name type="common">Dinoflagellate</name>
    <dbReference type="NCBI Taxonomy" id="89957"/>
    <lineage>
        <taxon>Eukaryota</taxon>
        <taxon>Sar</taxon>
        <taxon>Alveolata</taxon>
        <taxon>Dinophyceae</taxon>
        <taxon>Suessiales</taxon>
        <taxon>Suessiaceae</taxon>
        <taxon>Polarella</taxon>
    </lineage>
</organism>